<feature type="domain" description="Reverse transcriptase" evidence="1">
    <location>
        <begin position="1"/>
        <end position="118"/>
    </location>
</feature>
<dbReference type="Pfam" id="PF00078">
    <property type="entry name" value="RVT_1"/>
    <property type="match status" value="1"/>
</dbReference>
<sequence length="293" mass="33829">MSSPRIARCGVPQGSVLSPVLFGIYVNDLPTVLPPGVKCKQFADDLKLYTIIDKTSDNKLLQSGIDSVLQWSSLAKLSLNDDKTVCLTIGNHPRTLDYKINNKSIRRENVTRDLGFLVSTKLDFTKHWQSAINKAKYIMSQIFYQYSSNNSRLMTLLYKIFIRPILEYGTAVTSPSKQGDSKAIESVQNAFTRRLYCRQKGRYLKPDDKDYKSADQRNELYNLTSLECRRKWIDKRFVSKMLAGKVDINTSDFFTVTYKNRTRAKTKFSWSKCKTKLRRNFFTNRTLTGLMQK</sequence>
<organism evidence="2 3">
    <name type="scientific">Caenorhabditis japonica</name>
    <dbReference type="NCBI Taxonomy" id="281687"/>
    <lineage>
        <taxon>Eukaryota</taxon>
        <taxon>Metazoa</taxon>
        <taxon>Ecdysozoa</taxon>
        <taxon>Nematoda</taxon>
        <taxon>Chromadorea</taxon>
        <taxon>Rhabditida</taxon>
        <taxon>Rhabditina</taxon>
        <taxon>Rhabditomorpha</taxon>
        <taxon>Rhabditoidea</taxon>
        <taxon>Rhabditidae</taxon>
        <taxon>Peloderinae</taxon>
        <taxon>Caenorhabditis</taxon>
    </lineage>
</organism>
<keyword evidence="3" id="KW-1185">Reference proteome</keyword>
<proteinExistence type="predicted"/>
<accession>A0A8R1EAF7</accession>
<reference evidence="2" key="2">
    <citation type="submission" date="2022-06" db="UniProtKB">
        <authorList>
            <consortium name="EnsemblMetazoa"/>
        </authorList>
    </citation>
    <scope>IDENTIFICATION</scope>
    <source>
        <strain evidence="2">DF5081</strain>
    </source>
</reference>
<evidence type="ECO:0000313" key="3">
    <source>
        <dbReference type="Proteomes" id="UP000005237"/>
    </source>
</evidence>
<dbReference type="AlphaFoldDB" id="A0A8R1EAF7"/>
<dbReference type="PROSITE" id="PS50878">
    <property type="entry name" value="RT_POL"/>
    <property type="match status" value="1"/>
</dbReference>
<dbReference type="EnsemblMetazoa" id="CJA26831.1">
    <property type="protein sequence ID" value="CJA26831.1"/>
    <property type="gene ID" value="WBGene00182403"/>
</dbReference>
<evidence type="ECO:0000259" key="1">
    <source>
        <dbReference type="PROSITE" id="PS50878"/>
    </source>
</evidence>
<dbReference type="SUPFAM" id="SSF56672">
    <property type="entry name" value="DNA/RNA polymerases"/>
    <property type="match status" value="1"/>
</dbReference>
<name>A0A8R1EAF7_CAEJA</name>
<reference evidence="3" key="1">
    <citation type="submission" date="2010-08" db="EMBL/GenBank/DDBJ databases">
        <authorList>
            <consortium name="Caenorhabditis japonica Sequencing Consortium"/>
            <person name="Wilson R.K."/>
        </authorList>
    </citation>
    <scope>NUCLEOTIDE SEQUENCE [LARGE SCALE GENOMIC DNA]</scope>
    <source>
        <strain evidence="3">DF5081</strain>
    </source>
</reference>
<protein>
    <submittedName>
        <fullName evidence="2">Reverse transcriptase domain-containing protein</fullName>
    </submittedName>
</protein>
<dbReference type="PANTHER" id="PTHR33332">
    <property type="entry name" value="REVERSE TRANSCRIPTASE DOMAIN-CONTAINING PROTEIN"/>
    <property type="match status" value="1"/>
</dbReference>
<dbReference type="PRINTS" id="PR01345">
    <property type="entry name" value="CERVTRCPTASE"/>
</dbReference>
<dbReference type="InterPro" id="IPR043502">
    <property type="entry name" value="DNA/RNA_pol_sf"/>
</dbReference>
<evidence type="ECO:0000313" key="2">
    <source>
        <dbReference type="EnsemblMetazoa" id="CJA26831.1"/>
    </source>
</evidence>
<dbReference type="Proteomes" id="UP000005237">
    <property type="component" value="Unassembled WGS sequence"/>
</dbReference>
<dbReference type="InterPro" id="IPR000477">
    <property type="entry name" value="RT_dom"/>
</dbReference>